<dbReference type="Gene3D" id="1.20.1070.10">
    <property type="entry name" value="Rhodopsin 7-helix transmembrane proteins"/>
    <property type="match status" value="1"/>
</dbReference>
<evidence type="ECO:0000256" key="1">
    <source>
        <dbReference type="ARBA" id="ARBA00004141"/>
    </source>
</evidence>
<keyword evidence="5 8" id="KW-0472">Membrane</keyword>
<accession>A0A3S1B2W6</accession>
<protein>
    <recommendedName>
        <fullName evidence="9">G-protein coupled receptors family 1 profile domain-containing protein</fullName>
    </recommendedName>
</protein>
<dbReference type="Proteomes" id="UP000271974">
    <property type="component" value="Unassembled WGS sequence"/>
</dbReference>
<keyword evidence="3 8" id="KW-1133">Transmembrane helix</keyword>
<dbReference type="STRING" id="188477.A0A3S1B2W6"/>
<keyword evidence="7" id="KW-0807">Transducer</keyword>
<name>A0A3S1B2W6_ELYCH</name>
<comment type="subcellular location">
    <subcellularLocation>
        <location evidence="1">Membrane</location>
        <topology evidence="1">Multi-pass membrane protein</topology>
    </subcellularLocation>
</comment>
<dbReference type="GO" id="GO:0004930">
    <property type="term" value="F:G protein-coupled receptor activity"/>
    <property type="evidence" value="ECO:0007669"/>
    <property type="project" value="UniProtKB-KW"/>
</dbReference>
<evidence type="ECO:0000256" key="7">
    <source>
        <dbReference type="ARBA" id="ARBA00023224"/>
    </source>
</evidence>
<keyword evidence="4" id="KW-0297">G-protein coupled receptor</keyword>
<evidence type="ECO:0000256" key="5">
    <source>
        <dbReference type="ARBA" id="ARBA00023136"/>
    </source>
</evidence>
<keyword evidence="11" id="KW-1185">Reference proteome</keyword>
<evidence type="ECO:0000256" key="2">
    <source>
        <dbReference type="ARBA" id="ARBA00022692"/>
    </source>
</evidence>
<sequence length="229" mass="25410">MATVVNDLTDNSVDFEADPSGDLPVSGVGKLINVAISSVLNLTTEIGGNGTINSTNDTSDCWNEYCWSEEDYDAYILDHIKPKYYEIIFIILYFITFVVGLVGNALVCFAVWRNHNMRTVTNVFIVNLAVGDFLVILVCLPPTLILDVIESWFLDTGTCKCILYLQSLTLMWKLKLPVRSKTPAKMAAHLDLDQLFSSISREEREESIVNIEFAPGGNNSLPFDVPASS</sequence>
<dbReference type="PANTHER" id="PTHR45695">
    <property type="entry name" value="LEUCOKININ RECEPTOR-RELATED"/>
    <property type="match status" value="1"/>
</dbReference>
<reference evidence="10 11" key="1">
    <citation type="submission" date="2019-01" db="EMBL/GenBank/DDBJ databases">
        <title>A draft genome assembly of the solar-powered sea slug Elysia chlorotica.</title>
        <authorList>
            <person name="Cai H."/>
            <person name="Li Q."/>
            <person name="Fang X."/>
            <person name="Li J."/>
            <person name="Curtis N.E."/>
            <person name="Altenburger A."/>
            <person name="Shibata T."/>
            <person name="Feng M."/>
            <person name="Maeda T."/>
            <person name="Schwartz J.A."/>
            <person name="Shigenobu S."/>
            <person name="Lundholm N."/>
            <person name="Nishiyama T."/>
            <person name="Yang H."/>
            <person name="Hasebe M."/>
            <person name="Li S."/>
            <person name="Pierce S.K."/>
            <person name="Wang J."/>
        </authorList>
    </citation>
    <scope>NUCLEOTIDE SEQUENCE [LARGE SCALE GENOMIC DNA]</scope>
    <source>
        <strain evidence="10">EC2010</strain>
        <tissue evidence="10">Whole organism of an adult</tissue>
    </source>
</reference>
<feature type="domain" description="G-protein coupled receptors family 1 profile" evidence="9">
    <location>
        <begin position="103"/>
        <end position="169"/>
    </location>
</feature>
<dbReference type="AlphaFoldDB" id="A0A3S1B2W6"/>
<dbReference type="InterPro" id="IPR000276">
    <property type="entry name" value="GPCR_Rhodpsn"/>
</dbReference>
<feature type="transmembrane region" description="Helical" evidence="8">
    <location>
        <begin position="87"/>
        <end position="112"/>
    </location>
</feature>
<evidence type="ECO:0000256" key="6">
    <source>
        <dbReference type="ARBA" id="ARBA00023170"/>
    </source>
</evidence>
<comment type="caution">
    <text evidence="10">The sequence shown here is derived from an EMBL/GenBank/DDBJ whole genome shotgun (WGS) entry which is preliminary data.</text>
</comment>
<dbReference type="Pfam" id="PF00001">
    <property type="entry name" value="7tm_1"/>
    <property type="match status" value="1"/>
</dbReference>
<proteinExistence type="predicted"/>
<dbReference type="OrthoDB" id="5987936at2759"/>
<evidence type="ECO:0000256" key="3">
    <source>
        <dbReference type="ARBA" id="ARBA00022989"/>
    </source>
</evidence>
<keyword evidence="6" id="KW-0675">Receptor</keyword>
<feature type="transmembrane region" description="Helical" evidence="8">
    <location>
        <begin position="124"/>
        <end position="146"/>
    </location>
</feature>
<dbReference type="PANTHER" id="PTHR45695:SF15">
    <property type="entry name" value="OPSIN RH2"/>
    <property type="match status" value="1"/>
</dbReference>
<dbReference type="PROSITE" id="PS50262">
    <property type="entry name" value="G_PROTEIN_RECEP_F1_2"/>
    <property type="match status" value="1"/>
</dbReference>
<evidence type="ECO:0000256" key="4">
    <source>
        <dbReference type="ARBA" id="ARBA00023040"/>
    </source>
</evidence>
<dbReference type="EMBL" id="RQTK01001374">
    <property type="protein sequence ID" value="RUS70591.1"/>
    <property type="molecule type" value="Genomic_DNA"/>
</dbReference>
<dbReference type="SUPFAM" id="SSF81321">
    <property type="entry name" value="Family A G protein-coupled receptor-like"/>
    <property type="match status" value="1"/>
</dbReference>
<dbReference type="GO" id="GO:0005886">
    <property type="term" value="C:plasma membrane"/>
    <property type="evidence" value="ECO:0007669"/>
    <property type="project" value="TreeGrafter"/>
</dbReference>
<dbReference type="InterPro" id="IPR017452">
    <property type="entry name" value="GPCR_Rhodpsn_7TM"/>
</dbReference>
<dbReference type="PRINTS" id="PR00237">
    <property type="entry name" value="GPCRRHODOPSN"/>
</dbReference>
<evidence type="ECO:0000256" key="8">
    <source>
        <dbReference type="SAM" id="Phobius"/>
    </source>
</evidence>
<evidence type="ECO:0000313" key="10">
    <source>
        <dbReference type="EMBL" id="RUS70591.1"/>
    </source>
</evidence>
<organism evidence="10 11">
    <name type="scientific">Elysia chlorotica</name>
    <name type="common">Eastern emerald elysia</name>
    <name type="synonym">Sea slug</name>
    <dbReference type="NCBI Taxonomy" id="188477"/>
    <lineage>
        <taxon>Eukaryota</taxon>
        <taxon>Metazoa</taxon>
        <taxon>Spiralia</taxon>
        <taxon>Lophotrochozoa</taxon>
        <taxon>Mollusca</taxon>
        <taxon>Gastropoda</taxon>
        <taxon>Heterobranchia</taxon>
        <taxon>Euthyneura</taxon>
        <taxon>Panpulmonata</taxon>
        <taxon>Sacoglossa</taxon>
        <taxon>Placobranchoidea</taxon>
        <taxon>Plakobranchidae</taxon>
        <taxon>Elysia</taxon>
    </lineage>
</organism>
<evidence type="ECO:0000259" key="9">
    <source>
        <dbReference type="PROSITE" id="PS50262"/>
    </source>
</evidence>
<evidence type="ECO:0000313" key="11">
    <source>
        <dbReference type="Proteomes" id="UP000271974"/>
    </source>
</evidence>
<keyword evidence="2 8" id="KW-0812">Transmembrane</keyword>
<gene>
    <name evidence="10" type="ORF">EGW08_021647</name>
</gene>